<keyword evidence="6" id="KW-0378">Hydrolase</keyword>
<evidence type="ECO:0000313" key="9">
    <source>
        <dbReference type="EMBL" id="GAA4832745.1"/>
    </source>
</evidence>
<dbReference type="SUPFAM" id="SSF55920">
    <property type="entry name" value="Creatinase/aminopeptidase"/>
    <property type="match status" value="1"/>
</dbReference>
<gene>
    <name evidence="9" type="ORF">GCM10023331_17490</name>
</gene>
<organism evidence="9 10">
    <name type="scientific">Algivirga pacifica</name>
    <dbReference type="NCBI Taxonomy" id="1162670"/>
    <lineage>
        <taxon>Bacteria</taxon>
        <taxon>Pseudomonadati</taxon>
        <taxon>Bacteroidota</taxon>
        <taxon>Cytophagia</taxon>
        <taxon>Cytophagales</taxon>
        <taxon>Flammeovirgaceae</taxon>
        <taxon>Algivirga</taxon>
    </lineage>
</organism>
<dbReference type="SUPFAM" id="SSF53092">
    <property type="entry name" value="Creatinase/prolidase N-terminal domain"/>
    <property type="match status" value="1"/>
</dbReference>
<keyword evidence="10" id="KW-1185">Reference proteome</keyword>
<evidence type="ECO:0000256" key="7">
    <source>
        <dbReference type="ARBA" id="ARBA00023211"/>
    </source>
</evidence>
<dbReference type="RefSeq" id="WP_345371013.1">
    <property type="nucleotide sequence ID" value="NZ_BAABJX010000026.1"/>
</dbReference>
<dbReference type="InterPro" id="IPR000994">
    <property type="entry name" value="Pept_M24"/>
</dbReference>
<dbReference type="Gene3D" id="3.40.350.10">
    <property type="entry name" value="Creatinase/prolidase N-terminal domain"/>
    <property type="match status" value="1"/>
</dbReference>
<reference evidence="10" key="1">
    <citation type="journal article" date="2019" name="Int. J. Syst. Evol. Microbiol.">
        <title>The Global Catalogue of Microorganisms (GCM) 10K type strain sequencing project: providing services to taxonomists for standard genome sequencing and annotation.</title>
        <authorList>
            <consortium name="The Broad Institute Genomics Platform"/>
            <consortium name="The Broad Institute Genome Sequencing Center for Infectious Disease"/>
            <person name="Wu L."/>
            <person name="Ma J."/>
        </authorList>
    </citation>
    <scope>NUCLEOTIDE SEQUENCE [LARGE SCALE GENOMIC DNA]</scope>
    <source>
        <strain evidence="10">JCM 18326</strain>
    </source>
</reference>
<keyword evidence="7" id="KW-0464">Manganese</keyword>
<comment type="similarity">
    <text evidence="3">Belongs to the peptidase M24B family.</text>
</comment>
<dbReference type="Gene3D" id="3.90.230.10">
    <property type="entry name" value="Creatinase/methionine aminopeptidase superfamily"/>
    <property type="match status" value="1"/>
</dbReference>
<keyword evidence="9" id="KW-0031">Aminopeptidase</keyword>
<dbReference type="EMBL" id="BAABJX010000026">
    <property type="protein sequence ID" value="GAA4832745.1"/>
    <property type="molecule type" value="Genomic_DNA"/>
</dbReference>
<dbReference type="InterPro" id="IPR007865">
    <property type="entry name" value="Aminopep_P_N"/>
</dbReference>
<dbReference type="Pfam" id="PF00557">
    <property type="entry name" value="Peptidase_M24"/>
    <property type="match status" value="1"/>
</dbReference>
<dbReference type="PANTHER" id="PTHR43226">
    <property type="entry name" value="XAA-PRO AMINOPEPTIDASE 3"/>
    <property type="match status" value="1"/>
</dbReference>
<keyword evidence="9" id="KW-0645">Protease</keyword>
<sequence>MFQTSIYQNRRGILSKNIQDGILVFPANRELGMNFADNVYHFRQDSTFLYYFGIDQPDIVGVLDTDTGEEIIFGDELSIDAIIWMGALETLASKCEKAGIKDVRPKKELAPFLEKAKRNQAIHYLPPYRHDIQIDLSLWLDLPINLVNKKASIPFIKAVVAQRSIKEEVELVELRKAVDITNQMHLKAMEMAQPGVEEAEIAAELQRIAQASGGQLSFPSIVTKNGEILHNHYHGNTLKEGDLLLVDAGAETAMHYAGDMSRTMPVGGKFSQRQKEIFEVVYGAHQTAIEGLRPGERFLDRHLAAAAALTDGLKDLGLMKGDTQEAVAAGAHTLFFQCGLGHMMGLDVHDMENLGEEYVGYTDTLQKSKEFGLKSLRLGKELEKGYVITIEPGIYFIPQLIDQWKANKHLEQFINYDVVETYKDFGGIRQEEDFVITDNGYELLGEEIAKTVEAVEKEVSR</sequence>
<dbReference type="SMART" id="SM01011">
    <property type="entry name" value="AMP_N"/>
    <property type="match status" value="1"/>
</dbReference>
<evidence type="ECO:0000313" key="10">
    <source>
        <dbReference type="Proteomes" id="UP001500298"/>
    </source>
</evidence>
<evidence type="ECO:0000256" key="5">
    <source>
        <dbReference type="ARBA" id="ARBA00022723"/>
    </source>
</evidence>
<protein>
    <recommendedName>
        <fullName evidence="4">Xaa-Pro aminopeptidase</fullName>
        <ecNumber evidence="4">3.4.11.9</ecNumber>
    </recommendedName>
</protein>
<dbReference type="GO" id="GO:0004177">
    <property type="term" value="F:aminopeptidase activity"/>
    <property type="evidence" value="ECO:0007669"/>
    <property type="project" value="UniProtKB-KW"/>
</dbReference>
<proteinExistence type="inferred from homology"/>
<name>A0ABP9D8A7_9BACT</name>
<comment type="caution">
    <text evidence="9">The sequence shown here is derived from an EMBL/GenBank/DDBJ whole genome shotgun (WGS) entry which is preliminary data.</text>
</comment>
<evidence type="ECO:0000256" key="1">
    <source>
        <dbReference type="ARBA" id="ARBA00001424"/>
    </source>
</evidence>
<dbReference type="InterPro" id="IPR029149">
    <property type="entry name" value="Creatin/AminoP/Spt16_N"/>
</dbReference>
<dbReference type="EC" id="3.4.11.9" evidence="4"/>
<evidence type="ECO:0000256" key="2">
    <source>
        <dbReference type="ARBA" id="ARBA00001936"/>
    </source>
</evidence>
<dbReference type="InterPro" id="IPR036005">
    <property type="entry name" value="Creatinase/aminopeptidase-like"/>
</dbReference>
<accession>A0ABP9D8A7</accession>
<feature type="domain" description="Aminopeptidase P N-terminal" evidence="8">
    <location>
        <begin position="2"/>
        <end position="133"/>
    </location>
</feature>
<evidence type="ECO:0000259" key="8">
    <source>
        <dbReference type="SMART" id="SM01011"/>
    </source>
</evidence>
<dbReference type="Proteomes" id="UP001500298">
    <property type="component" value="Unassembled WGS sequence"/>
</dbReference>
<dbReference type="CDD" id="cd01087">
    <property type="entry name" value="Prolidase"/>
    <property type="match status" value="1"/>
</dbReference>
<dbReference type="Pfam" id="PF05195">
    <property type="entry name" value="AMP_N"/>
    <property type="match status" value="1"/>
</dbReference>
<evidence type="ECO:0000256" key="4">
    <source>
        <dbReference type="ARBA" id="ARBA00012574"/>
    </source>
</evidence>
<evidence type="ECO:0000256" key="3">
    <source>
        <dbReference type="ARBA" id="ARBA00008766"/>
    </source>
</evidence>
<comment type="catalytic activity">
    <reaction evidence="1">
        <text>Release of any N-terminal amino acid, including proline, that is linked to proline, even from a dipeptide or tripeptide.</text>
        <dbReference type="EC" id="3.4.11.9"/>
    </reaction>
</comment>
<comment type="cofactor">
    <cofactor evidence="2">
        <name>Mn(2+)</name>
        <dbReference type="ChEBI" id="CHEBI:29035"/>
    </cofactor>
</comment>
<evidence type="ECO:0000256" key="6">
    <source>
        <dbReference type="ARBA" id="ARBA00022801"/>
    </source>
</evidence>
<dbReference type="PANTHER" id="PTHR43226:SF4">
    <property type="entry name" value="XAA-PRO AMINOPEPTIDASE 3"/>
    <property type="match status" value="1"/>
</dbReference>
<dbReference type="InterPro" id="IPR052433">
    <property type="entry name" value="X-Pro_dipept-like"/>
</dbReference>
<keyword evidence="5" id="KW-0479">Metal-binding</keyword>